<dbReference type="EMBL" id="VASG01000002">
    <property type="protein sequence ID" value="TLP75926.1"/>
    <property type="molecule type" value="Genomic_DNA"/>
</dbReference>
<dbReference type="RefSeq" id="WP_138212965.1">
    <property type="nucleotide sequence ID" value="NZ_VASG01000002.1"/>
</dbReference>
<sequence length="366" mass="38585">MDQSRFKIVFDGALMPQTPLETAKENLARLFKSDAAKIEALFSGQPVVLKRDLSDDEADKYLRALHGAGANARKEAEGVAGFSLVETDDHPSEATLAARASGESTSNERMTCPKCGHEQATAIECSACGIVIEKYLARQAELAANPAPSVAATAPNATPSPYAPPQAKVGDDLPEFGELKVRSLSGRIGRVRYLGWSAALSFIVFGAYLAASLLMAVSMPLGVVAIAAVVIAAMVFSVPIGVQRLHDLGWSGWLWLVLLVPFVNAVLSLLMLFMPGEQSVNRFGPPPPPNSTGVKVLAFSWLLFPVFGGILAAIAIPAYQSYVERAQAAQASQHQQGDEAADPAATAEPSDGDFSSGDTEGGDSDQ</sequence>
<keyword evidence="2" id="KW-0812">Transmembrane</keyword>
<comment type="caution">
    <text evidence="3">The sequence shown here is derived from an EMBL/GenBank/DDBJ whole genome shotgun (WGS) entry which is preliminary data.</text>
</comment>
<gene>
    <name evidence="3" type="ORF">FEA48_05895</name>
</gene>
<feature type="transmembrane region" description="Helical" evidence="2">
    <location>
        <begin position="254"/>
        <end position="276"/>
    </location>
</feature>
<dbReference type="Proteomes" id="UP000307510">
    <property type="component" value="Unassembled WGS sequence"/>
</dbReference>
<proteinExistence type="predicted"/>
<keyword evidence="2" id="KW-1133">Transmembrane helix</keyword>
<name>A0A5R9ADI0_PSENT</name>
<feature type="transmembrane region" description="Helical" evidence="2">
    <location>
        <begin position="221"/>
        <end position="242"/>
    </location>
</feature>
<organism evidence="3 4">
    <name type="scientific">Pseudomonas nitroreducens</name>
    <dbReference type="NCBI Taxonomy" id="46680"/>
    <lineage>
        <taxon>Bacteria</taxon>
        <taxon>Pseudomonadati</taxon>
        <taxon>Pseudomonadota</taxon>
        <taxon>Gammaproteobacteria</taxon>
        <taxon>Pseudomonadales</taxon>
        <taxon>Pseudomonadaceae</taxon>
        <taxon>Pseudomonas</taxon>
    </lineage>
</organism>
<keyword evidence="2" id="KW-0472">Membrane</keyword>
<dbReference type="Gene3D" id="3.30.700.10">
    <property type="entry name" value="Glycoprotein, Type 4 Pilin"/>
    <property type="match status" value="1"/>
</dbReference>
<dbReference type="GO" id="GO:0005886">
    <property type="term" value="C:plasma membrane"/>
    <property type="evidence" value="ECO:0007669"/>
    <property type="project" value="TreeGrafter"/>
</dbReference>
<dbReference type="Pfam" id="PF05656">
    <property type="entry name" value="DUF805"/>
    <property type="match status" value="1"/>
</dbReference>
<feature type="transmembrane region" description="Helical" evidence="2">
    <location>
        <begin position="296"/>
        <end position="319"/>
    </location>
</feature>
<dbReference type="SUPFAM" id="SSF54523">
    <property type="entry name" value="Pili subunits"/>
    <property type="match status" value="1"/>
</dbReference>
<evidence type="ECO:0000256" key="1">
    <source>
        <dbReference type="SAM" id="MobiDB-lite"/>
    </source>
</evidence>
<evidence type="ECO:0000313" key="3">
    <source>
        <dbReference type="EMBL" id="TLP75926.1"/>
    </source>
</evidence>
<reference evidence="4" key="2">
    <citation type="submission" date="2019-06" db="EMBL/GenBank/DDBJ databases">
        <title>AzeR, a transcriptional regulator that responds to azelaic acid in Pseudomonas nitroreducens.</title>
        <authorList>
            <person name="Bez C."/>
            <person name="Javvadi S.G."/>
            <person name="Bertani I."/>
            <person name="Devescovi G."/>
            <person name="Studholme D.J."/>
            <person name="Geller A."/>
            <person name="Levy A."/>
            <person name="Venturi V."/>
        </authorList>
    </citation>
    <scope>NUCLEOTIDE SEQUENCE [LARGE SCALE GENOMIC DNA]</scope>
    <source>
        <strain evidence="4">DSM 9128</strain>
    </source>
</reference>
<protein>
    <submittedName>
        <fullName evidence="3">DUF805 domain-containing protein</fullName>
    </submittedName>
</protein>
<evidence type="ECO:0000313" key="4">
    <source>
        <dbReference type="Proteomes" id="UP000307510"/>
    </source>
</evidence>
<dbReference type="AlphaFoldDB" id="A0A5R9ADI0"/>
<evidence type="ECO:0000256" key="2">
    <source>
        <dbReference type="SAM" id="Phobius"/>
    </source>
</evidence>
<accession>A0A5R9ADI0</accession>
<dbReference type="PANTHER" id="PTHR34980:SF3">
    <property type="entry name" value="BLR8105 PROTEIN"/>
    <property type="match status" value="1"/>
</dbReference>
<feature type="region of interest" description="Disordered" evidence="1">
    <location>
        <begin position="330"/>
        <end position="366"/>
    </location>
</feature>
<dbReference type="PANTHER" id="PTHR34980">
    <property type="entry name" value="INNER MEMBRANE PROTEIN-RELATED-RELATED"/>
    <property type="match status" value="1"/>
</dbReference>
<dbReference type="InterPro" id="IPR008523">
    <property type="entry name" value="DUF805"/>
</dbReference>
<dbReference type="InterPro" id="IPR045584">
    <property type="entry name" value="Pilin-like"/>
</dbReference>
<feature type="transmembrane region" description="Helical" evidence="2">
    <location>
        <begin position="193"/>
        <end position="215"/>
    </location>
</feature>
<reference evidence="3 4" key="1">
    <citation type="submission" date="2019-05" db="EMBL/GenBank/DDBJ databases">
        <authorList>
            <person name="Moore K."/>
            <person name="O'Neill P."/>
            <person name="Farbos A."/>
            <person name="Studholme D.J."/>
        </authorList>
    </citation>
    <scope>NUCLEOTIDE SEQUENCE [LARGE SCALE GENOMIC DNA]</scope>
    <source>
        <strain evidence="3 4">DSM 9128</strain>
    </source>
</reference>